<sequence>MGCAHRRLCAGRHRFAQQEGLREDLTTTSINQTLHGPAMTLQPKSVSQEFERGHANQSRPYGVGQRNGGSDSHPQTREETRAPVNHDAVELGHGQPLFAQQRFDTGR</sequence>
<name>A0A6J6WU52_9ZZZZ</name>
<evidence type="ECO:0000256" key="1">
    <source>
        <dbReference type="SAM" id="MobiDB-lite"/>
    </source>
</evidence>
<proteinExistence type="predicted"/>
<dbReference type="EMBL" id="CAFAAB010000111">
    <property type="protein sequence ID" value="CAB4788370.1"/>
    <property type="molecule type" value="Genomic_DNA"/>
</dbReference>
<evidence type="ECO:0000313" key="2">
    <source>
        <dbReference type="EMBL" id="CAB4788370.1"/>
    </source>
</evidence>
<gene>
    <name evidence="2" type="ORF">UFOPK2958_00976</name>
</gene>
<dbReference type="AlphaFoldDB" id="A0A6J6WU52"/>
<reference evidence="2" key="1">
    <citation type="submission" date="2020-05" db="EMBL/GenBank/DDBJ databases">
        <authorList>
            <person name="Chiriac C."/>
            <person name="Salcher M."/>
            <person name="Ghai R."/>
            <person name="Kavagutti S V."/>
        </authorList>
    </citation>
    <scope>NUCLEOTIDE SEQUENCE</scope>
</reference>
<protein>
    <submittedName>
        <fullName evidence="2">Unannotated protein</fullName>
    </submittedName>
</protein>
<accession>A0A6J6WU52</accession>
<feature type="region of interest" description="Disordered" evidence="1">
    <location>
        <begin position="37"/>
        <end position="107"/>
    </location>
</feature>
<organism evidence="2">
    <name type="scientific">freshwater metagenome</name>
    <dbReference type="NCBI Taxonomy" id="449393"/>
    <lineage>
        <taxon>unclassified sequences</taxon>
        <taxon>metagenomes</taxon>
        <taxon>ecological metagenomes</taxon>
    </lineage>
</organism>